<sequence length="70" mass="6444">MKKRIAGVVIATALVAPLQVGASASAAAAPMLGSSEVGCNINCPPVLGVVLDLLGALSSGSSGGGGAPAA</sequence>
<dbReference type="Proteomes" id="UP000188836">
    <property type="component" value="Unassembled WGS sequence"/>
</dbReference>
<name>A0A1W0AUI8_9NOCA</name>
<feature type="chain" id="PRO_5039099785" description="Secreted protein" evidence="1">
    <location>
        <begin position="29"/>
        <end position="70"/>
    </location>
</feature>
<evidence type="ECO:0000313" key="3">
    <source>
        <dbReference type="Proteomes" id="UP000188836"/>
    </source>
</evidence>
<gene>
    <name evidence="2" type="ORF">B0T46_14045</name>
</gene>
<organism evidence="2 3">
    <name type="scientific">Nocardia donostiensis</name>
    <dbReference type="NCBI Taxonomy" id="1538463"/>
    <lineage>
        <taxon>Bacteria</taxon>
        <taxon>Bacillati</taxon>
        <taxon>Actinomycetota</taxon>
        <taxon>Actinomycetes</taxon>
        <taxon>Mycobacteriales</taxon>
        <taxon>Nocardiaceae</taxon>
        <taxon>Nocardia</taxon>
    </lineage>
</organism>
<accession>A0A1W0AUI8</accession>
<comment type="caution">
    <text evidence="2">The sequence shown here is derived from an EMBL/GenBank/DDBJ whole genome shotgun (WGS) entry which is preliminary data.</text>
</comment>
<evidence type="ECO:0000313" key="2">
    <source>
        <dbReference type="EMBL" id="ONM48119.1"/>
    </source>
</evidence>
<dbReference type="AlphaFoldDB" id="A0A1W0AUI8"/>
<reference evidence="2 3" key="1">
    <citation type="journal article" date="2016" name="Antonie Van Leeuwenhoek">
        <title>Nocardia donostiensis sp. nov., isolated from human respiratory specimens.</title>
        <authorList>
            <person name="Ercibengoa M."/>
            <person name="Bell M."/>
            <person name="Marimon J.M."/>
            <person name="Humrighouse B."/>
            <person name="Klenk H.P."/>
            <person name="Potter G."/>
            <person name="Perez-Trallero E."/>
        </authorList>
    </citation>
    <scope>NUCLEOTIDE SEQUENCE [LARGE SCALE GENOMIC DNA]</scope>
    <source>
        <strain evidence="2 3">X1655</strain>
    </source>
</reference>
<keyword evidence="1" id="KW-0732">Signal</keyword>
<keyword evidence="3" id="KW-1185">Reference proteome</keyword>
<evidence type="ECO:0008006" key="4">
    <source>
        <dbReference type="Google" id="ProtNLM"/>
    </source>
</evidence>
<proteinExistence type="predicted"/>
<feature type="signal peptide" evidence="1">
    <location>
        <begin position="1"/>
        <end position="28"/>
    </location>
</feature>
<protein>
    <recommendedName>
        <fullName evidence="4">Secreted protein</fullName>
    </recommendedName>
</protein>
<dbReference type="EMBL" id="MUMY01000011">
    <property type="protein sequence ID" value="ONM48119.1"/>
    <property type="molecule type" value="Genomic_DNA"/>
</dbReference>
<evidence type="ECO:0000256" key="1">
    <source>
        <dbReference type="SAM" id="SignalP"/>
    </source>
</evidence>